<dbReference type="Proteomes" id="UP000642070">
    <property type="component" value="Unassembled WGS sequence"/>
</dbReference>
<reference evidence="1" key="2">
    <citation type="submission" date="2020-09" db="EMBL/GenBank/DDBJ databases">
        <authorList>
            <person name="Sun Q."/>
            <person name="Ohkuma M."/>
        </authorList>
    </citation>
    <scope>NUCLEOTIDE SEQUENCE</scope>
    <source>
        <strain evidence="1">JCM 19831</strain>
    </source>
</reference>
<proteinExistence type="predicted"/>
<sequence length="216" mass="22225">MSPLLTAAVQDRTSGATGVARQVLDGLAEFVHDPPALRTVVAPLPGLLPGYASMWHIARAANSADPGPALRAIRDQLDTDVERSVATATRLMHQRGGWARTAPSSALVKAVVAGLPAGTVDVPGTEGLQPVTGLAGADAISPTRVLNIKGTLALARSVPTIVVTTSLKLVPESVFGGLGSPLFERIPLDAFWAVVLDGELLTPAEVSRRAAQLPAG</sequence>
<comment type="caution">
    <text evidence="1">The sequence shown here is derived from an EMBL/GenBank/DDBJ whole genome shotgun (WGS) entry which is preliminary data.</text>
</comment>
<dbReference type="AlphaFoldDB" id="A0A917X515"/>
<keyword evidence="2" id="KW-1185">Reference proteome</keyword>
<accession>A0A917X515</accession>
<gene>
    <name evidence="1" type="ORF">GCM10007977_078500</name>
</gene>
<evidence type="ECO:0000313" key="2">
    <source>
        <dbReference type="Proteomes" id="UP000642070"/>
    </source>
</evidence>
<evidence type="ECO:0000313" key="1">
    <source>
        <dbReference type="EMBL" id="GGM65277.1"/>
    </source>
</evidence>
<organism evidence="1 2">
    <name type="scientific">Dactylosporangium sucinum</name>
    <dbReference type="NCBI Taxonomy" id="1424081"/>
    <lineage>
        <taxon>Bacteria</taxon>
        <taxon>Bacillati</taxon>
        <taxon>Actinomycetota</taxon>
        <taxon>Actinomycetes</taxon>
        <taxon>Micromonosporales</taxon>
        <taxon>Micromonosporaceae</taxon>
        <taxon>Dactylosporangium</taxon>
    </lineage>
</organism>
<dbReference type="EMBL" id="BMPI01000051">
    <property type="protein sequence ID" value="GGM65277.1"/>
    <property type="molecule type" value="Genomic_DNA"/>
</dbReference>
<protein>
    <submittedName>
        <fullName evidence="1">Uncharacterized protein</fullName>
    </submittedName>
</protein>
<reference evidence="1" key="1">
    <citation type="journal article" date="2014" name="Int. J. Syst. Evol. Microbiol.">
        <title>Complete genome sequence of Corynebacterium casei LMG S-19264T (=DSM 44701T), isolated from a smear-ripened cheese.</title>
        <authorList>
            <consortium name="US DOE Joint Genome Institute (JGI-PGF)"/>
            <person name="Walter F."/>
            <person name="Albersmeier A."/>
            <person name="Kalinowski J."/>
            <person name="Ruckert C."/>
        </authorList>
    </citation>
    <scope>NUCLEOTIDE SEQUENCE</scope>
    <source>
        <strain evidence="1">JCM 19831</strain>
    </source>
</reference>
<name>A0A917X515_9ACTN</name>